<evidence type="ECO:0000313" key="2">
    <source>
        <dbReference type="Proteomes" id="UP000604117"/>
    </source>
</evidence>
<reference evidence="1 2" key="1">
    <citation type="submission" date="2021-01" db="EMBL/GenBank/DDBJ databases">
        <title>Whole genome shotgun sequence of Asanoa siamensis NBRC 107932.</title>
        <authorList>
            <person name="Komaki H."/>
            <person name="Tamura T."/>
        </authorList>
    </citation>
    <scope>NUCLEOTIDE SEQUENCE [LARGE SCALE GENOMIC DNA]</scope>
    <source>
        <strain evidence="1 2">NBRC 107932</strain>
    </source>
</reference>
<evidence type="ECO:0000313" key="1">
    <source>
        <dbReference type="EMBL" id="GIF74521.1"/>
    </source>
</evidence>
<sequence>MTIVEVVLLSADRGMLRHRTVRAPLPSGPHPDDLALHLSGLTLCTPGATLHSTSWRFVDRAVVLTYAALPDPSPSDTEPLAPDRMVIGGAALAPSPPHVDADAVAAHAARHLALLATTDPVVAAAAAAQPELWDLLAKLPAGLAGALR</sequence>
<dbReference type="RefSeq" id="WP_203715147.1">
    <property type="nucleotide sequence ID" value="NZ_BONE01000032.1"/>
</dbReference>
<gene>
    <name evidence="1" type="ORF">Asi02nite_40390</name>
</gene>
<name>A0ABQ4CT92_9ACTN</name>
<evidence type="ECO:0008006" key="3">
    <source>
        <dbReference type="Google" id="ProtNLM"/>
    </source>
</evidence>
<comment type="caution">
    <text evidence="1">The sequence shown here is derived from an EMBL/GenBank/DDBJ whole genome shotgun (WGS) entry which is preliminary data.</text>
</comment>
<dbReference type="Proteomes" id="UP000604117">
    <property type="component" value="Unassembled WGS sequence"/>
</dbReference>
<proteinExistence type="predicted"/>
<dbReference type="EMBL" id="BONE01000032">
    <property type="protein sequence ID" value="GIF74521.1"/>
    <property type="molecule type" value="Genomic_DNA"/>
</dbReference>
<accession>A0ABQ4CT92</accession>
<protein>
    <recommendedName>
        <fullName evidence="3">AraC family transcriptional regulator</fullName>
    </recommendedName>
</protein>
<organism evidence="1 2">
    <name type="scientific">Asanoa siamensis</name>
    <dbReference type="NCBI Taxonomy" id="926357"/>
    <lineage>
        <taxon>Bacteria</taxon>
        <taxon>Bacillati</taxon>
        <taxon>Actinomycetota</taxon>
        <taxon>Actinomycetes</taxon>
        <taxon>Micromonosporales</taxon>
        <taxon>Micromonosporaceae</taxon>
        <taxon>Asanoa</taxon>
    </lineage>
</organism>
<keyword evidence="2" id="KW-1185">Reference proteome</keyword>